<dbReference type="RefSeq" id="WP_234861637.1">
    <property type="nucleotide sequence ID" value="NZ_JAKEVZ010000008.1"/>
</dbReference>
<dbReference type="PANTHER" id="PTHR37539">
    <property type="entry name" value="SECRETED PROTEIN-RELATED"/>
    <property type="match status" value="1"/>
</dbReference>
<gene>
    <name evidence="2" type="ORF">L0U89_11385</name>
</gene>
<sequence length="361" mass="41888">MGKLKLYTDARLDLLRKRGDDLADRLVVFLIQNPDWIERINHWEQIPAVQEVSDFPELVKEYFLFFHAKPDFIDRTRTAAAQDFFQKNSNLYLSLLGFYSLPYCYAFADGAQVLVRSKRITEEIGVRLSETALFLMDAFYPGIFLTNDQKLITLAKVRLTHAFSRYFVARYAKDWNPDWGIPINQEDLIGTNLAFSLMVMRGMEKLDRFPGKDSLEDLLHYWKLIGFYLGLEIDYWPETAKEAFELEKLIRKRHLKPSEAGRILMDSLLRYYKTSIPDTAITSVMDQFIGYFLGIEASAALGILAVGKLPKQVYGLVLDFSFWKQGRTHVGYGGIRRDLMQRFKSEFGRDLVLNLPIPKRS</sequence>
<reference evidence="2 3" key="1">
    <citation type="submission" date="2022-01" db="EMBL/GenBank/DDBJ databases">
        <title>Mariniradius saccharolyticus sp. nov., isolated from sediment of a river.</title>
        <authorList>
            <person name="Liu H."/>
        </authorList>
    </citation>
    <scope>NUCLEOTIDE SEQUENCE [LARGE SCALE GENOMIC DNA]</scope>
    <source>
        <strain evidence="2 3">RY-2</strain>
    </source>
</reference>
<dbReference type="Proteomes" id="UP001201449">
    <property type="component" value="Unassembled WGS sequence"/>
</dbReference>
<dbReference type="InterPro" id="IPR037473">
    <property type="entry name" value="Lcp-like"/>
</dbReference>
<keyword evidence="3" id="KW-1185">Reference proteome</keyword>
<protein>
    <submittedName>
        <fullName evidence="2">DUF2236 domain-containing protein</fullName>
    </submittedName>
</protein>
<evidence type="ECO:0000313" key="2">
    <source>
        <dbReference type="EMBL" id="MCF1751672.1"/>
    </source>
</evidence>
<name>A0ABS9BVE5_9BACT</name>
<evidence type="ECO:0000313" key="3">
    <source>
        <dbReference type="Proteomes" id="UP001201449"/>
    </source>
</evidence>
<feature type="domain" description="ER-bound oxygenase mpaB/mpaB'/Rubber oxygenase catalytic" evidence="1">
    <location>
        <begin position="117"/>
        <end position="299"/>
    </location>
</feature>
<dbReference type="InterPro" id="IPR018713">
    <property type="entry name" value="MPAB/Lcp_cat_dom"/>
</dbReference>
<dbReference type="PANTHER" id="PTHR37539:SF1">
    <property type="entry name" value="ER-BOUND OXYGENASE MPAB_MPAB'_RUBBER OXYGENASE CATALYTIC DOMAIN-CONTAINING PROTEIN"/>
    <property type="match status" value="1"/>
</dbReference>
<dbReference type="Pfam" id="PF09995">
    <property type="entry name" value="MPAB_Lcp_cat"/>
    <property type="match status" value="1"/>
</dbReference>
<organism evidence="2 3">
    <name type="scientific">Mariniradius sediminis</name>
    <dbReference type="NCBI Taxonomy" id="2909237"/>
    <lineage>
        <taxon>Bacteria</taxon>
        <taxon>Pseudomonadati</taxon>
        <taxon>Bacteroidota</taxon>
        <taxon>Cytophagia</taxon>
        <taxon>Cytophagales</taxon>
        <taxon>Cyclobacteriaceae</taxon>
        <taxon>Mariniradius</taxon>
    </lineage>
</organism>
<proteinExistence type="predicted"/>
<comment type="caution">
    <text evidence="2">The sequence shown here is derived from an EMBL/GenBank/DDBJ whole genome shotgun (WGS) entry which is preliminary data.</text>
</comment>
<dbReference type="EMBL" id="JAKEVZ010000008">
    <property type="protein sequence ID" value="MCF1751672.1"/>
    <property type="molecule type" value="Genomic_DNA"/>
</dbReference>
<accession>A0ABS9BVE5</accession>
<evidence type="ECO:0000259" key="1">
    <source>
        <dbReference type="Pfam" id="PF09995"/>
    </source>
</evidence>